<feature type="domain" description="4-vinyl reductase 4VR" evidence="3">
    <location>
        <begin position="330"/>
        <end position="392"/>
    </location>
</feature>
<evidence type="ECO:0000259" key="3">
    <source>
        <dbReference type="SMART" id="SM00989"/>
    </source>
</evidence>
<organism evidence="4 5">
    <name type="scientific">Pyrococcus furiosus (strain ATCC 43587 / DSM 3638 / JCM 8422 / Vc1)</name>
    <dbReference type="NCBI Taxonomy" id="186497"/>
    <lineage>
        <taxon>Archaea</taxon>
        <taxon>Methanobacteriati</taxon>
        <taxon>Methanobacteriota</taxon>
        <taxon>Thermococci</taxon>
        <taxon>Thermococcales</taxon>
        <taxon>Thermococcaceae</taxon>
        <taxon>Pyrococcus</taxon>
    </lineage>
</organism>
<dbReference type="InterPro" id="IPR024096">
    <property type="entry name" value="NO_sig/Golgi_transp_ligand-bd"/>
</dbReference>
<evidence type="ECO:0000313" key="5">
    <source>
        <dbReference type="Proteomes" id="UP000324354"/>
    </source>
</evidence>
<protein>
    <recommendedName>
        <fullName evidence="3">4-vinyl reductase 4VR domain-containing protein</fullName>
    </recommendedName>
</protein>
<dbReference type="Proteomes" id="UP000324354">
    <property type="component" value="Chromosome"/>
</dbReference>
<dbReference type="PANTHER" id="PTHR43637:SF1">
    <property type="entry name" value="UPF0273 PROTEIN TM_0370"/>
    <property type="match status" value="1"/>
</dbReference>
<dbReference type="GeneID" id="13301651"/>
<dbReference type="InterPro" id="IPR004096">
    <property type="entry name" value="V4R"/>
</dbReference>
<keyword evidence="1" id="KW-0547">Nucleotide-binding</keyword>
<dbReference type="SUPFAM" id="SSF52540">
    <property type="entry name" value="P-loop containing nucleoside triphosphate hydrolases"/>
    <property type="match status" value="1"/>
</dbReference>
<dbReference type="InterPro" id="IPR027417">
    <property type="entry name" value="P-loop_NTPase"/>
</dbReference>
<dbReference type="Pfam" id="PF06745">
    <property type="entry name" value="ATPase"/>
    <property type="match status" value="1"/>
</dbReference>
<dbReference type="GO" id="GO:0005524">
    <property type="term" value="F:ATP binding"/>
    <property type="evidence" value="ECO:0007669"/>
    <property type="project" value="UniProtKB-KW"/>
</dbReference>
<evidence type="ECO:0000313" key="4">
    <source>
        <dbReference type="EMBL" id="QEK78704.1"/>
    </source>
</evidence>
<evidence type="ECO:0000256" key="1">
    <source>
        <dbReference type="ARBA" id="ARBA00022741"/>
    </source>
</evidence>
<dbReference type="PANTHER" id="PTHR43637">
    <property type="entry name" value="UPF0273 PROTEIN TM_0370"/>
    <property type="match status" value="1"/>
</dbReference>
<dbReference type="OrthoDB" id="371687at2157"/>
<dbReference type="GeneID" id="41712854"/>
<dbReference type="InterPro" id="IPR014774">
    <property type="entry name" value="KaiC-like_dom"/>
</dbReference>
<sequence length="406" mass="45848">MSIVTSIQALDRILGGGIKENCNIALVGSIDNDYVLLMHQIVNSILSQGKKVLLVEFREDPNSLLEWLKDYGIDYAQYMERKQLRILDGFTNVYSQTQVSKPDILPNPLDLSITSAIIRDAVSKEKYDFVVLDDITTLYPLQPDPRGYIRVTIRLVNSLKSRGASVIGGINKDVLPIQDLTMILIPFEYVVEVMNGIIRVKRSYSPLTTPIEGINYVKSKKGIVDVESAFNNVYQMRDSITLKEDGSLMLGNLRVQIIDEFSEASLIKFVYMYLGPEKGKEFLYKWGKFESKELKLPKSSKEKARQILEDMFTTTKITGGGILNFVSFEDDIIVIEGKNLFPRLKNFPYPAHVNYAGSIAGIVEKLLGGEWKGDEISCESQGHEKCLFVIRKVSDSKSSEEEKEEK</sequence>
<dbReference type="SMART" id="SM00989">
    <property type="entry name" value="V4R"/>
    <property type="match status" value="1"/>
</dbReference>
<evidence type="ECO:0000256" key="2">
    <source>
        <dbReference type="ARBA" id="ARBA00022840"/>
    </source>
</evidence>
<dbReference type="RefSeq" id="WP_011012180.1">
    <property type="nucleotide sequence ID" value="NC_003413.1"/>
</dbReference>
<accession>A0A5C0XS83</accession>
<dbReference type="Gene3D" id="3.40.50.300">
    <property type="entry name" value="P-loop containing nucleotide triphosphate hydrolases"/>
    <property type="match status" value="1"/>
</dbReference>
<name>A0A5C0XS83_PYRFU</name>
<keyword evidence="2" id="KW-0067">ATP-binding</keyword>
<dbReference type="AlphaFoldDB" id="A0A5C0XS83"/>
<dbReference type="Gene3D" id="3.30.1380.20">
    <property type="entry name" value="Trafficking protein particle complex subunit 3"/>
    <property type="match status" value="1"/>
</dbReference>
<dbReference type="EMBL" id="CP023154">
    <property type="protein sequence ID" value="QEK78704.1"/>
    <property type="molecule type" value="Genomic_DNA"/>
</dbReference>
<gene>
    <name evidence="4" type="ORF">PFDSM3638_05240</name>
</gene>
<dbReference type="Pfam" id="PF02830">
    <property type="entry name" value="V4R"/>
    <property type="match status" value="1"/>
</dbReference>
<reference evidence="4 5" key="1">
    <citation type="submission" date="2017-08" db="EMBL/GenBank/DDBJ databases">
        <title>Resequencing and Reannotation of the genome of Pyrococcus furiosus type strain DSM3638.</title>
        <authorList>
            <person name="Reichelt R.M."/>
            <person name="Bunk B."/>
        </authorList>
    </citation>
    <scope>NUCLEOTIDE SEQUENCE [LARGE SCALE GENOMIC DNA]</scope>
    <source>
        <strain evidence="4 5">DSM 3638</strain>
    </source>
</reference>
<dbReference type="SUPFAM" id="SSF111126">
    <property type="entry name" value="Ligand-binding domain in the NO signalling and Golgi transport"/>
    <property type="match status" value="1"/>
</dbReference>
<proteinExistence type="predicted"/>